<dbReference type="Proteomes" id="UP001054945">
    <property type="component" value="Unassembled WGS sequence"/>
</dbReference>
<comment type="caution">
    <text evidence="1">The sequence shown here is derived from an EMBL/GenBank/DDBJ whole genome shotgun (WGS) entry which is preliminary data.</text>
</comment>
<gene>
    <name evidence="1" type="ORF">CEXT_7291</name>
</gene>
<organism evidence="1 2">
    <name type="scientific">Caerostris extrusa</name>
    <name type="common">Bark spider</name>
    <name type="synonym">Caerostris bankana</name>
    <dbReference type="NCBI Taxonomy" id="172846"/>
    <lineage>
        <taxon>Eukaryota</taxon>
        <taxon>Metazoa</taxon>
        <taxon>Ecdysozoa</taxon>
        <taxon>Arthropoda</taxon>
        <taxon>Chelicerata</taxon>
        <taxon>Arachnida</taxon>
        <taxon>Araneae</taxon>
        <taxon>Araneomorphae</taxon>
        <taxon>Entelegynae</taxon>
        <taxon>Araneoidea</taxon>
        <taxon>Araneidae</taxon>
        <taxon>Caerostris</taxon>
    </lineage>
</organism>
<evidence type="ECO:0000313" key="1">
    <source>
        <dbReference type="EMBL" id="GIX93319.1"/>
    </source>
</evidence>
<dbReference type="EMBL" id="BPLR01004232">
    <property type="protein sequence ID" value="GIX93319.1"/>
    <property type="molecule type" value="Genomic_DNA"/>
</dbReference>
<protein>
    <submittedName>
        <fullName evidence="1">Uncharacterized protein</fullName>
    </submittedName>
</protein>
<accession>A0AAV4P9L5</accession>
<evidence type="ECO:0000313" key="2">
    <source>
        <dbReference type="Proteomes" id="UP001054945"/>
    </source>
</evidence>
<reference evidence="1 2" key="1">
    <citation type="submission" date="2021-06" db="EMBL/GenBank/DDBJ databases">
        <title>Caerostris extrusa draft genome.</title>
        <authorList>
            <person name="Kono N."/>
            <person name="Arakawa K."/>
        </authorList>
    </citation>
    <scope>NUCLEOTIDE SEQUENCE [LARGE SCALE GENOMIC DNA]</scope>
</reference>
<dbReference type="AlphaFoldDB" id="A0AAV4P9L5"/>
<name>A0AAV4P9L5_CAEEX</name>
<sequence>MSEPCLCAYAEMDEKDLEVVFAPRYLAGDILGKEAWNGRSSTCFYPWRTDCGDLCRNRNWSAYLGHWPVVERSLDVRVLFIRNSLLKFEIKVRQ</sequence>
<proteinExistence type="predicted"/>
<keyword evidence="2" id="KW-1185">Reference proteome</keyword>